<gene>
    <name evidence="1" type="ORF">J2Y00_002224</name>
</gene>
<accession>A0AAE3XDR3</accession>
<comment type="caution">
    <text evidence="1">The sequence shown here is derived from an EMBL/GenBank/DDBJ whole genome shotgun (WGS) entry which is preliminary data.</text>
</comment>
<dbReference type="RefSeq" id="WP_309853054.1">
    <property type="nucleotide sequence ID" value="NZ_JAVDQJ010000004.1"/>
</dbReference>
<name>A0AAE3XDR3_9DEIO</name>
<sequence length="85" mass="9681">MERTPPPSLNYPAMAEELRQLAQREPRLRAEVRRLTPRQDVVLDPAGYRQLREARVAHEDAVILIRYYRSVLSAAGWTGVVPDAA</sequence>
<evidence type="ECO:0000313" key="2">
    <source>
        <dbReference type="Proteomes" id="UP001185331"/>
    </source>
</evidence>
<proteinExistence type="predicted"/>
<organism evidence="1 2">
    <name type="scientific">Deinococcus soli</name>
    <name type="common">ex Cha et al. 2016</name>
    <dbReference type="NCBI Taxonomy" id="1309411"/>
    <lineage>
        <taxon>Bacteria</taxon>
        <taxon>Thermotogati</taxon>
        <taxon>Deinococcota</taxon>
        <taxon>Deinococci</taxon>
        <taxon>Deinococcales</taxon>
        <taxon>Deinococcaceae</taxon>
        <taxon>Deinococcus</taxon>
    </lineage>
</organism>
<evidence type="ECO:0000313" key="1">
    <source>
        <dbReference type="EMBL" id="MDR6218627.1"/>
    </source>
</evidence>
<protein>
    <submittedName>
        <fullName evidence="1">Uncharacterized protein</fullName>
    </submittedName>
</protein>
<dbReference type="Proteomes" id="UP001185331">
    <property type="component" value="Unassembled WGS sequence"/>
</dbReference>
<reference evidence="1" key="1">
    <citation type="submission" date="2023-07" db="EMBL/GenBank/DDBJ databases">
        <title>Sorghum-associated microbial communities from plants grown in Nebraska, USA.</title>
        <authorList>
            <person name="Schachtman D."/>
        </authorList>
    </citation>
    <scope>NUCLEOTIDE SEQUENCE</scope>
    <source>
        <strain evidence="1">BE330</strain>
    </source>
</reference>
<dbReference type="AlphaFoldDB" id="A0AAE3XDR3"/>
<dbReference type="EMBL" id="JAVDQK010000005">
    <property type="protein sequence ID" value="MDR6218627.1"/>
    <property type="molecule type" value="Genomic_DNA"/>
</dbReference>